<reference evidence="3 4" key="1">
    <citation type="submission" date="2019-09" db="EMBL/GenBank/DDBJ databases">
        <title>Genomes of Cryomorphaceae.</title>
        <authorList>
            <person name="Bowman J.P."/>
        </authorList>
    </citation>
    <scope>NUCLEOTIDE SEQUENCE [LARGE SCALE GENOMIC DNA]</scope>
    <source>
        <strain evidence="3 4">KCTC 52047</strain>
    </source>
</reference>
<evidence type="ECO:0000313" key="4">
    <source>
        <dbReference type="Proteomes" id="UP000435357"/>
    </source>
</evidence>
<dbReference type="EMBL" id="WACR01000002">
    <property type="protein sequence ID" value="KAB1065598.1"/>
    <property type="molecule type" value="Genomic_DNA"/>
</dbReference>
<evidence type="ECO:0000256" key="1">
    <source>
        <dbReference type="ARBA" id="ARBA00022729"/>
    </source>
</evidence>
<dbReference type="AlphaFoldDB" id="A0A6N6M716"/>
<comment type="caution">
    <text evidence="3">The sequence shown here is derived from an EMBL/GenBank/DDBJ whole genome shotgun (WGS) entry which is preliminary data.</text>
</comment>
<dbReference type="Pfam" id="PF18962">
    <property type="entry name" value="Por_Secre_tail"/>
    <property type="match status" value="1"/>
</dbReference>
<protein>
    <submittedName>
        <fullName evidence="3">T9SS type A sorting domain-containing protein</fullName>
    </submittedName>
</protein>
<dbReference type="SUPFAM" id="SSF50965">
    <property type="entry name" value="Galactose oxidase, central domain"/>
    <property type="match status" value="2"/>
</dbReference>
<dbReference type="InterPro" id="IPR026444">
    <property type="entry name" value="Secre_tail"/>
</dbReference>
<dbReference type="InterPro" id="IPR013517">
    <property type="entry name" value="FG-GAP"/>
</dbReference>
<sequence>MKHLLPTLLFVLLTTQSYSQTQIGNDIDGEAVNDNSGESVSMPDANTLAIGAIYNDDNGVNSGHVRVYTWNGNSWNQKGNDIDGEANYDRSGKSVSMPDSNTLAIGAHWNNGTAPTSGHVRVYTWNGNNWNQKGNDIDGEAFFDRSGVSVSMPDKNTVAIGATTNDGNGTDAGHVRIYIWNGTNWIQKGNDIDGEAAGDLSGNSVSMPDSNTVAIGAYNNDGNGTHSGHVRIYSWNGTTWVQKGIDIDGEAADDESGHAVSMPDSNTVAIGAPKNDGTASNAGHVRIYSWNGNSWIQKGNDIDGEAFYDHSGWSVSMSDSNTLVIGAKFNSGNGSLSGHVRIYYWNANSWMQVGNDIDGETAHDRSGFSVSMPDNNTVSIGARLNNGNGAYAGHVRVYSLQSTYNTISPVVCNSFTSPSGNHTWTTSGTYYDTLLNAAGLDSIITVNLTINQNSFASISPVACNSFTSPSGNYTWTTSGTHMDTIPNATGCDSIITVNLTVNQNSFATISPVVCDSYISPSGNHTWYSSGTYMDTIFNSTGCDSIITINLTVNNSSSASISPVVCDSYTSPSGNYTWTTSGTYIDTIPNSVGCDSIITVNLTVQSNGSTQNIVVCDTNSYTWPVNLQTYPLSGTYTTTLSNVAGCDSIITLNLEINNSTTANISPVVCNNYNSPSENHTWTTSGTYMDTISNTAGCDSIITINLTVNNSNAGSQSEIACDSYTWPASNQTYTSSGNYTTTLTNSNGCDSVVTLNLTVNNSTSASIFPIVCSSFTSPSGNYTWTSSGTYQDTISNSVGCDSIITVNLTVNNNTGSQTETVCNSYTWPANNQTYNSSGNYTTTLTNSNGCDSVATLNLTVNDSTSASISPVVCNNYNSPSGNYTWTTSGTYMDTIPNTLGCDSIITVNLTVNNNTGSQNETVCNSYTWPANNQTYTSSGNYSTTLTNSAGCDSIVTLNLSINDSSSSTISPDVCDNYTSPSGNYNWTTSGTYQDTISNNTGCDSVITIDLNVDSINTVVQNSGDSLIAQDTGATYQWVYCDNNSTPIPGETGQILEVAVSGDYAVSLTKHGCIDTSACYNVIPSGFETAISGENNIIVYPNPNEGLFTIEHSFTENKPFEVTNINGKVLYRGTLTQKQTKVDLSNLATGIYLLRVEGAVVKLVLK</sequence>
<dbReference type="NCBIfam" id="TIGR04183">
    <property type="entry name" value="Por_Secre_tail"/>
    <property type="match status" value="1"/>
</dbReference>
<keyword evidence="1" id="KW-0732">Signal</keyword>
<evidence type="ECO:0000313" key="3">
    <source>
        <dbReference type="EMBL" id="KAB1065598.1"/>
    </source>
</evidence>
<keyword evidence="4" id="KW-1185">Reference proteome</keyword>
<evidence type="ECO:0000259" key="2">
    <source>
        <dbReference type="Pfam" id="PF18962"/>
    </source>
</evidence>
<feature type="domain" description="Secretion system C-terminal sorting" evidence="2">
    <location>
        <begin position="1096"/>
        <end position="1155"/>
    </location>
</feature>
<dbReference type="Proteomes" id="UP000435357">
    <property type="component" value="Unassembled WGS sequence"/>
</dbReference>
<dbReference type="OrthoDB" id="1391570at2"/>
<proteinExistence type="predicted"/>
<gene>
    <name evidence="3" type="ORF">F3059_02790</name>
</gene>
<dbReference type="Pfam" id="PF14312">
    <property type="entry name" value="FG-GAP_2"/>
    <property type="match status" value="1"/>
</dbReference>
<accession>A0A6N6M716</accession>
<dbReference type="InterPro" id="IPR011043">
    <property type="entry name" value="Gal_Oxase/kelch_b-propeller"/>
</dbReference>
<organism evidence="3 4">
    <name type="scientific">Salibacter halophilus</name>
    <dbReference type="NCBI Taxonomy" id="1803916"/>
    <lineage>
        <taxon>Bacteria</taxon>
        <taxon>Pseudomonadati</taxon>
        <taxon>Bacteroidota</taxon>
        <taxon>Flavobacteriia</taxon>
        <taxon>Flavobacteriales</taxon>
        <taxon>Salibacteraceae</taxon>
        <taxon>Salibacter</taxon>
    </lineage>
</organism>
<name>A0A6N6M716_9FLAO</name>
<dbReference type="RefSeq" id="WP_151166422.1">
    <property type="nucleotide sequence ID" value="NZ_WACR01000002.1"/>
</dbReference>
<dbReference type="PANTHER" id="PTHR36220">
    <property type="entry name" value="UNNAMED PRODUCT"/>
    <property type="match status" value="1"/>
</dbReference>
<dbReference type="PANTHER" id="PTHR36220:SF1">
    <property type="entry name" value="GAMMA TUBULIN COMPLEX COMPONENT C-TERMINAL DOMAIN-CONTAINING PROTEIN"/>
    <property type="match status" value="1"/>
</dbReference>